<dbReference type="InterPro" id="IPR039425">
    <property type="entry name" value="RNA_pol_sigma-70-like"/>
</dbReference>
<keyword evidence="9" id="KW-1185">Reference proteome</keyword>
<dbReference type="InterPro" id="IPR013249">
    <property type="entry name" value="RNA_pol_sigma70_r4_t2"/>
</dbReference>
<evidence type="ECO:0000256" key="4">
    <source>
        <dbReference type="ARBA" id="ARBA00023125"/>
    </source>
</evidence>
<dbReference type="Proteomes" id="UP001154420">
    <property type="component" value="Unassembled WGS sequence"/>
</dbReference>
<evidence type="ECO:0000313" key="8">
    <source>
        <dbReference type="EMBL" id="NBJ93762.1"/>
    </source>
</evidence>
<dbReference type="NCBIfam" id="TIGR02937">
    <property type="entry name" value="sigma70-ECF"/>
    <property type="match status" value="1"/>
</dbReference>
<dbReference type="Pfam" id="PF08281">
    <property type="entry name" value="Sigma70_r4_2"/>
    <property type="match status" value="1"/>
</dbReference>
<evidence type="ECO:0000256" key="2">
    <source>
        <dbReference type="ARBA" id="ARBA00023015"/>
    </source>
</evidence>
<dbReference type="Pfam" id="PF04542">
    <property type="entry name" value="Sigma70_r2"/>
    <property type="match status" value="1"/>
</dbReference>
<accession>A0A9X5GU78</accession>
<evidence type="ECO:0000256" key="3">
    <source>
        <dbReference type="ARBA" id="ARBA00023082"/>
    </source>
</evidence>
<keyword evidence="2" id="KW-0805">Transcription regulation</keyword>
<keyword evidence="4" id="KW-0238">DNA-binding</keyword>
<reference evidence="8" key="1">
    <citation type="submission" date="2018-09" db="EMBL/GenBank/DDBJ databases">
        <title>Murine metabolic-syndrome-specific gut microbial biobank.</title>
        <authorList>
            <person name="Liu C."/>
        </authorList>
    </citation>
    <scope>NUCLEOTIDE SEQUENCE</scope>
    <source>
        <strain evidence="8">D42-62</strain>
    </source>
</reference>
<evidence type="ECO:0000313" key="9">
    <source>
        <dbReference type="Proteomes" id="UP001154420"/>
    </source>
</evidence>
<sequence length="172" mass="20111">MTREDELLQRIGQGDTRAVDELIGIFYPEILRYCFWHAPNRSLAEDAAQETFLKVIRYFDRYTHKGKFKPFLYQVAANTCRDMWRKKGHEDVSLEELQIDFAYSEPGFESVQSDMALKQLVSSLPSDLQEIVLLRFGQDLTLREIAKATSMPLRTVQSRLRSALRKLKKDYI</sequence>
<evidence type="ECO:0000259" key="6">
    <source>
        <dbReference type="Pfam" id="PF04542"/>
    </source>
</evidence>
<dbReference type="InterPro" id="IPR013324">
    <property type="entry name" value="RNA_pol_sigma_r3/r4-like"/>
</dbReference>
<dbReference type="GO" id="GO:0003677">
    <property type="term" value="F:DNA binding"/>
    <property type="evidence" value="ECO:0007669"/>
    <property type="project" value="UniProtKB-KW"/>
</dbReference>
<name>A0A9X5GU78_9FIRM</name>
<dbReference type="Gene3D" id="1.10.10.10">
    <property type="entry name" value="Winged helix-like DNA-binding domain superfamily/Winged helix DNA-binding domain"/>
    <property type="match status" value="1"/>
</dbReference>
<dbReference type="OrthoDB" id="9789355at2"/>
<keyword evidence="3" id="KW-0731">Sigma factor</keyword>
<evidence type="ECO:0000256" key="5">
    <source>
        <dbReference type="ARBA" id="ARBA00023163"/>
    </source>
</evidence>
<organism evidence="8 9">
    <name type="scientific">Parablautia muri</name>
    <dbReference type="NCBI Taxonomy" id="2320879"/>
    <lineage>
        <taxon>Bacteria</taxon>
        <taxon>Bacillati</taxon>
        <taxon>Bacillota</taxon>
        <taxon>Clostridia</taxon>
        <taxon>Lachnospirales</taxon>
        <taxon>Lachnospiraceae</taxon>
        <taxon>Parablautia</taxon>
    </lineage>
</organism>
<dbReference type="PANTHER" id="PTHR43133:SF8">
    <property type="entry name" value="RNA POLYMERASE SIGMA FACTOR HI_1459-RELATED"/>
    <property type="match status" value="1"/>
</dbReference>
<dbReference type="EMBL" id="QZDT01000024">
    <property type="protein sequence ID" value="NBJ93762.1"/>
    <property type="molecule type" value="Genomic_DNA"/>
</dbReference>
<dbReference type="PANTHER" id="PTHR43133">
    <property type="entry name" value="RNA POLYMERASE ECF-TYPE SIGMA FACTO"/>
    <property type="match status" value="1"/>
</dbReference>
<dbReference type="InterPro" id="IPR036388">
    <property type="entry name" value="WH-like_DNA-bd_sf"/>
</dbReference>
<dbReference type="InterPro" id="IPR014284">
    <property type="entry name" value="RNA_pol_sigma-70_dom"/>
</dbReference>
<feature type="domain" description="RNA polymerase sigma factor 70 region 4 type 2" evidence="7">
    <location>
        <begin position="115"/>
        <end position="167"/>
    </location>
</feature>
<dbReference type="Gene3D" id="1.10.1740.10">
    <property type="match status" value="1"/>
</dbReference>
<dbReference type="CDD" id="cd06171">
    <property type="entry name" value="Sigma70_r4"/>
    <property type="match status" value="1"/>
</dbReference>
<dbReference type="RefSeq" id="WP_160560821.1">
    <property type="nucleotide sequence ID" value="NZ_QZDT01000024.1"/>
</dbReference>
<dbReference type="InterPro" id="IPR007627">
    <property type="entry name" value="RNA_pol_sigma70_r2"/>
</dbReference>
<comment type="similarity">
    <text evidence="1">Belongs to the sigma-70 factor family. ECF subfamily.</text>
</comment>
<dbReference type="GO" id="GO:0006352">
    <property type="term" value="P:DNA-templated transcription initiation"/>
    <property type="evidence" value="ECO:0007669"/>
    <property type="project" value="InterPro"/>
</dbReference>
<feature type="domain" description="RNA polymerase sigma-70 region 2" evidence="6">
    <location>
        <begin position="26"/>
        <end position="88"/>
    </location>
</feature>
<gene>
    <name evidence="8" type="ORF">D5281_14450</name>
</gene>
<dbReference type="SUPFAM" id="SSF88946">
    <property type="entry name" value="Sigma2 domain of RNA polymerase sigma factors"/>
    <property type="match status" value="1"/>
</dbReference>
<evidence type="ECO:0000259" key="7">
    <source>
        <dbReference type="Pfam" id="PF08281"/>
    </source>
</evidence>
<evidence type="ECO:0000256" key="1">
    <source>
        <dbReference type="ARBA" id="ARBA00010641"/>
    </source>
</evidence>
<proteinExistence type="inferred from homology"/>
<dbReference type="AlphaFoldDB" id="A0A9X5GU78"/>
<protein>
    <submittedName>
        <fullName evidence="8">RNA polymerase sigma factor</fullName>
    </submittedName>
</protein>
<comment type="caution">
    <text evidence="8">The sequence shown here is derived from an EMBL/GenBank/DDBJ whole genome shotgun (WGS) entry which is preliminary data.</text>
</comment>
<dbReference type="InterPro" id="IPR013325">
    <property type="entry name" value="RNA_pol_sigma_r2"/>
</dbReference>
<keyword evidence="5" id="KW-0804">Transcription</keyword>
<dbReference type="SUPFAM" id="SSF88659">
    <property type="entry name" value="Sigma3 and sigma4 domains of RNA polymerase sigma factors"/>
    <property type="match status" value="1"/>
</dbReference>
<dbReference type="GO" id="GO:0016987">
    <property type="term" value="F:sigma factor activity"/>
    <property type="evidence" value="ECO:0007669"/>
    <property type="project" value="UniProtKB-KW"/>
</dbReference>